<protein>
    <recommendedName>
        <fullName evidence="4">Transposase</fullName>
    </recommendedName>
</protein>
<comment type="caution">
    <text evidence="2">The sequence shown here is derived from an EMBL/GenBank/DDBJ whole genome shotgun (WGS) entry which is preliminary data.</text>
</comment>
<sequence>MCAKNSFLTSLGVEIYATGHRRWPDEVKARVVADTLEPGATVNAVADRYGVQPNQLSAWRRMAKQGKLVLPAIAPGEPVFAPLVVCDPSPAVRSCDGCPADERITIIIDEVRLELAADTPAVRLAEIVRALGAAGC</sequence>
<evidence type="ECO:0008006" key="4">
    <source>
        <dbReference type="Google" id="ProtNLM"/>
    </source>
</evidence>
<dbReference type="Proteomes" id="UP000640509">
    <property type="component" value="Unassembled WGS sequence"/>
</dbReference>
<accession>A0ABQ1VN18</accession>
<evidence type="ECO:0000313" key="2">
    <source>
        <dbReference type="EMBL" id="GGF81785.1"/>
    </source>
</evidence>
<dbReference type="InterPro" id="IPR010921">
    <property type="entry name" value="Trp_repressor/repl_initiator"/>
</dbReference>
<dbReference type="Pfam" id="PF01527">
    <property type="entry name" value="HTH_Tnp_1"/>
    <property type="match status" value="1"/>
</dbReference>
<dbReference type="Gene3D" id="1.10.10.10">
    <property type="entry name" value="Winged helix-like DNA-binding domain superfamily/Winged helix DNA-binding domain"/>
    <property type="match status" value="1"/>
</dbReference>
<dbReference type="PANTHER" id="PTHR37936">
    <property type="entry name" value="TRANSPOSASE INSC FOR INSERTION ELEMENT IS2A-RELATED"/>
    <property type="match status" value="1"/>
</dbReference>
<dbReference type="InterPro" id="IPR036388">
    <property type="entry name" value="WH-like_DNA-bd_sf"/>
</dbReference>
<keyword evidence="3" id="KW-1185">Reference proteome</keyword>
<dbReference type="PANTHER" id="PTHR37936:SF3">
    <property type="entry name" value="TRANSPOSASE INSC FOR INSERTION ELEMENT IS2A-RELATED"/>
    <property type="match status" value="1"/>
</dbReference>
<name>A0ABQ1VN18_9RHOB</name>
<proteinExistence type="inferred from homology"/>
<gene>
    <name evidence="2" type="ORF">GCM10011402_38020</name>
</gene>
<reference evidence="3" key="1">
    <citation type="journal article" date="2019" name="Int. J. Syst. Evol. Microbiol.">
        <title>The Global Catalogue of Microorganisms (GCM) 10K type strain sequencing project: providing services to taxonomists for standard genome sequencing and annotation.</title>
        <authorList>
            <consortium name="The Broad Institute Genomics Platform"/>
            <consortium name="The Broad Institute Genome Sequencing Center for Infectious Disease"/>
            <person name="Wu L."/>
            <person name="Ma J."/>
        </authorList>
    </citation>
    <scope>NUCLEOTIDE SEQUENCE [LARGE SCALE GENOMIC DNA]</scope>
    <source>
        <strain evidence="3">CGMCC 1.15419</strain>
    </source>
</reference>
<evidence type="ECO:0000313" key="3">
    <source>
        <dbReference type="Proteomes" id="UP000640509"/>
    </source>
</evidence>
<evidence type="ECO:0000256" key="1">
    <source>
        <dbReference type="ARBA" id="ARBA00009964"/>
    </source>
</evidence>
<dbReference type="InterPro" id="IPR002514">
    <property type="entry name" value="Transposase_8"/>
</dbReference>
<organism evidence="2 3">
    <name type="scientific">Paracoccus acridae</name>
    <dbReference type="NCBI Taxonomy" id="1795310"/>
    <lineage>
        <taxon>Bacteria</taxon>
        <taxon>Pseudomonadati</taxon>
        <taxon>Pseudomonadota</taxon>
        <taxon>Alphaproteobacteria</taxon>
        <taxon>Rhodobacterales</taxon>
        <taxon>Paracoccaceae</taxon>
        <taxon>Paracoccus</taxon>
    </lineage>
</organism>
<comment type="similarity">
    <text evidence="1">Belongs to the transposase 8 family.</text>
</comment>
<dbReference type="SUPFAM" id="SSF48295">
    <property type="entry name" value="TrpR-like"/>
    <property type="match status" value="1"/>
</dbReference>
<dbReference type="NCBIfam" id="NF047595">
    <property type="entry name" value="IS66_ISRel24_TnpA"/>
    <property type="match status" value="1"/>
</dbReference>
<dbReference type="EMBL" id="BMIV01000041">
    <property type="protein sequence ID" value="GGF81785.1"/>
    <property type="molecule type" value="Genomic_DNA"/>
</dbReference>